<dbReference type="Proteomes" id="UP001549363">
    <property type="component" value="Unassembled WGS sequence"/>
</dbReference>
<keyword evidence="3" id="KW-1185">Reference proteome</keyword>
<dbReference type="InterPro" id="IPR032466">
    <property type="entry name" value="Metal_Hydrolase"/>
</dbReference>
<feature type="domain" description="Amidohydrolase-related" evidence="1">
    <location>
        <begin position="5"/>
        <end position="245"/>
    </location>
</feature>
<reference evidence="2 3" key="1">
    <citation type="submission" date="2024-06" db="EMBL/GenBank/DDBJ databases">
        <title>Sorghum-associated microbial communities from plants grown in Nebraska, USA.</title>
        <authorList>
            <person name="Schachtman D."/>
        </authorList>
    </citation>
    <scope>NUCLEOTIDE SEQUENCE [LARGE SCALE GENOMIC DNA]</scope>
    <source>
        <strain evidence="2 3">736</strain>
    </source>
</reference>
<dbReference type="EMBL" id="JBEPSB010000019">
    <property type="protein sequence ID" value="MET4562324.1"/>
    <property type="molecule type" value="Genomic_DNA"/>
</dbReference>
<dbReference type="SUPFAM" id="SSF51556">
    <property type="entry name" value="Metallo-dependent hydrolases"/>
    <property type="match status" value="1"/>
</dbReference>
<proteinExistence type="predicted"/>
<gene>
    <name evidence="2" type="ORF">ABIA69_003514</name>
</gene>
<dbReference type="RefSeq" id="WP_107950740.1">
    <property type="nucleotide sequence ID" value="NZ_CP073713.1"/>
</dbReference>
<dbReference type="Pfam" id="PF04909">
    <property type="entry name" value="Amidohydro_2"/>
    <property type="match status" value="1"/>
</dbReference>
<comment type="caution">
    <text evidence="2">The sequence shown here is derived from an EMBL/GenBank/DDBJ whole genome shotgun (WGS) entry which is preliminary data.</text>
</comment>
<evidence type="ECO:0000313" key="2">
    <source>
        <dbReference type="EMBL" id="MET4562324.1"/>
    </source>
</evidence>
<evidence type="ECO:0000259" key="1">
    <source>
        <dbReference type="Pfam" id="PF04909"/>
    </source>
</evidence>
<accession>A0ABV2PP23</accession>
<dbReference type="GO" id="GO:0016787">
    <property type="term" value="F:hydrolase activity"/>
    <property type="evidence" value="ECO:0007669"/>
    <property type="project" value="UniProtKB-KW"/>
</dbReference>
<name>A0ABV2PP23_9BACI</name>
<keyword evidence="2" id="KW-0378">Hydrolase</keyword>
<dbReference type="Gene3D" id="3.20.20.140">
    <property type="entry name" value="Metal-dependent hydrolases"/>
    <property type="match status" value="1"/>
</dbReference>
<dbReference type="PANTHER" id="PTHR35563">
    <property type="entry name" value="BARREL METAL-DEPENDENT HYDROLASE, PUTATIVE (AFU_ORTHOLOGUE AFUA_1G16240)-RELATED"/>
    <property type="match status" value="1"/>
</dbReference>
<organism evidence="2 3">
    <name type="scientific">Lysinibacillus parviboronicapiens</name>
    <dbReference type="NCBI Taxonomy" id="436516"/>
    <lineage>
        <taxon>Bacteria</taxon>
        <taxon>Bacillati</taxon>
        <taxon>Bacillota</taxon>
        <taxon>Bacilli</taxon>
        <taxon>Bacillales</taxon>
        <taxon>Bacillaceae</taxon>
        <taxon>Lysinibacillus</taxon>
    </lineage>
</organism>
<sequence length="248" mass="27908">MKIFDTHLHIINPKFPLYENQGYLPDAFTCEDYLHAVSDLNVVGGAIVSGSFQQFDQCYLIDALQNLGENFFGVTQLPYDTKDDEIIKLNKLGVKALRFNVNRGGSEDISRLDYFARRVHELVNWHTELYINGTDLPAIIKVVEKLPAVSIDHLGLSKAGLPNLFNLVDKGVRVKATGFGRIDFNADEAIRAIYAINPDALMFGTDLPSTRAKRPFQYSDIERIKSCLGEEAAQKVLYKNALDWYSNS</sequence>
<evidence type="ECO:0000313" key="3">
    <source>
        <dbReference type="Proteomes" id="UP001549363"/>
    </source>
</evidence>
<protein>
    <submittedName>
        <fullName evidence="2">TIM-barrel fold metal-dependent hydrolase</fullName>
    </submittedName>
</protein>
<dbReference type="PANTHER" id="PTHR35563:SF2">
    <property type="entry name" value="BARREL METAL-DEPENDENT HYDROLASE, PUTATIVE (AFU_ORTHOLOGUE AFUA_1G16240)-RELATED"/>
    <property type="match status" value="1"/>
</dbReference>
<dbReference type="InterPro" id="IPR006680">
    <property type="entry name" value="Amidohydro-rel"/>
</dbReference>
<dbReference type="InterPro" id="IPR052358">
    <property type="entry name" value="Aro_Compnd_Degr_Hydrolases"/>
</dbReference>